<reference evidence="1" key="2">
    <citation type="submission" date="2020-11" db="EMBL/GenBank/DDBJ databases">
        <authorList>
            <person name="McCartney M.A."/>
            <person name="Auch B."/>
            <person name="Kono T."/>
            <person name="Mallez S."/>
            <person name="Becker A."/>
            <person name="Gohl D.M."/>
            <person name="Silverstein K.A.T."/>
            <person name="Koren S."/>
            <person name="Bechman K.B."/>
            <person name="Herman A."/>
            <person name="Abrahante J.E."/>
            <person name="Garbe J."/>
        </authorList>
    </citation>
    <scope>NUCLEOTIDE SEQUENCE</scope>
    <source>
        <strain evidence="1">Duluth1</strain>
        <tissue evidence="1">Whole animal</tissue>
    </source>
</reference>
<sequence>MVRRVRKAYAMECRARIQLECQATLVQAQIDLLDANLAMHRLALKRIRRQRRWWIRAWLGPERRRQFGVYDQLMVELRREDQRAFINIMRMQPRCSMRFSHEWAQV</sequence>
<accession>A0A9D4RX91</accession>
<dbReference type="Proteomes" id="UP000828390">
    <property type="component" value="Unassembled WGS sequence"/>
</dbReference>
<reference evidence="1" key="1">
    <citation type="journal article" date="2019" name="bioRxiv">
        <title>The Genome of the Zebra Mussel, Dreissena polymorpha: A Resource for Invasive Species Research.</title>
        <authorList>
            <person name="McCartney M.A."/>
            <person name="Auch B."/>
            <person name="Kono T."/>
            <person name="Mallez S."/>
            <person name="Zhang Y."/>
            <person name="Obille A."/>
            <person name="Becker A."/>
            <person name="Abrahante J.E."/>
            <person name="Garbe J."/>
            <person name="Badalamenti J.P."/>
            <person name="Herman A."/>
            <person name="Mangelson H."/>
            <person name="Liachko I."/>
            <person name="Sullivan S."/>
            <person name="Sone E.D."/>
            <person name="Koren S."/>
            <person name="Silverstein K.A.T."/>
            <person name="Beckman K.B."/>
            <person name="Gohl D.M."/>
        </authorList>
    </citation>
    <scope>NUCLEOTIDE SEQUENCE</scope>
    <source>
        <strain evidence="1">Duluth1</strain>
        <tissue evidence="1">Whole animal</tissue>
    </source>
</reference>
<keyword evidence="2" id="KW-1185">Reference proteome</keyword>
<evidence type="ECO:0000313" key="2">
    <source>
        <dbReference type="Proteomes" id="UP000828390"/>
    </source>
</evidence>
<protein>
    <submittedName>
        <fullName evidence="1">Uncharacterized protein</fullName>
    </submittedName>
</protein>
<comment type="caution">
    <text evidence="1">The sequence shown here is derived from an EMBL/GenBank/DDBJ whole genome shotgun (WGS) entry which is preliminary data.</text>
</comment>
<organism evidence="1 2">
    <name type="scientific">Dreissena polymorpha</name>
    <name type="common">Zebra mussel</name>
    <name type="synonym">Mytilus polymorpha</name>
    <dbReference type="NCBI Taxonomy" id="45954"/>
    <lineage>
        <taxon>Eukaryota</taxon>
        <taxon>Metazoa</taxon>
        <taxon>Spiralia</taxon>
        <taxon>Lophotrochozoa</taxon>
        <taxon>Mollusca</taxon>
        <taxon>Bivalvia</taxon>
        <taxon>Autobranchia</taxon>
        <taxon>Heteroconchia</taxon>
        <taxon>Euheterodonta</taxon>
        <taxon>Imparidentia</taxon>
        <taxon>Neoheterodontei</taxon>
        <taxon>Myida</taxon>
        <taxon>Dreissenoidea</taxon>
        <taxon>Dreissenidae</taxon>
        <taxon>Dreissena</taxon>
    </lineage>
</organism>
<gene>
    <name evidence="1" type="ORF">DPMN_006280</name>
</gene>
<evidence type="ECO:0000313" key="1">
    <source>
        <dbReference type="EMBL" id="KAH3882345.1"/>
    </source>
</evidence>
<name>A0A9D4RX91_DREPO</name>
<dbReference type="EMBL" id="JAIWYP010000001">
    <property type="protein sequence ID" value="KAH3882345.1"/>
    <property type="molecule type" value="Genomic_DNA"/>
</dbReference>
<proteinExistence type="predicted"/>
<dbReference type="AlphaFoldDB" id="A0A9D4RX91"/>